<dbReference type="RefSeq" id="WP_218825294.1">
    <property type="nucleotide sequence ID" value="NZ_FZOD01000010.1"/>
</dbReference>
<dbReference type="PANTHER" id="PTHR40630:SF1">
    <property type="entry name" value="DNA-BINDING PROTEIN"/>
    <property type="match status" value="1"/>
</dbReference>
<dbReference type="Pfam" id="PF11338">
    <property type="entry name" value="DUF3140"/>
    <property type="match status" value="1"/>
</dbReference>
<proteinExistence type="predicted"/>
<evidence type="ECO:0000313" key="1">
    <source>
        <dbReference type="EMBL" id="SNS49123.1"/>
    </source>
</evidence>
<dbReference type="PANTHER" id="PTHR40630">
    <property type="entry name" value="POSSIBLE DNA-BINDING PROTEIN"/>
    <property type="match status" value="1"/>
</dbReference>
<protein>
    <recommendedName>
        <fullName evidence="3">DUF3140 domain-containing protein</fullName>
    </recommendedName>
</protein>
<reference evidence="1 2" key="1">
    <citation type="submission" date="2017-06" db="EMBL/GenBank/DDBJ databases">
        <authorList>
            <person name="Kim H.J."/>
            <person name="Triplett B.A."/>
        </authorList>
    </citation>
    <scope>NUCLEOTIDE SEQUENCE [LARGE SCALE GENOMIC DNA]</scope>
    <source>
        <strain evidence="1 2">CGMCC 4.2132</strain>
    </source>
</reference>
<dbReference type="InterPro" id="IPR021487">
    <property type="entry name" value="DUF3140"/>
</dbReference>
<dbReference type="EMBL" id="FZOD01000010">
    <property type="protein sequence ID" value="SNS49123.1"/>
    <property type="molecule type" value="Genomic_DNA"/>
</dbReference>
<dbReference type="Proteomes" id="UP000198282">
    <property type="component" value="Unassembled WGS sequence"/>
</dbReference>
<evidence type="ECO:0008006" key="3">
    <source>
        <dbReference type="Google" id="ProtNLM"/>
    </source>
</evidence>
<keyword evidence="2" id="KW-1185">Reference proteome</keyword>
<name>A0A239EYL7_9ACTN</name>
<evidence type="ECO:0000313" key="2">
    <source>
        <dbReference type="Proteomes" id="UP000198282"/>
    </source>
</evidence>
<accession>A0A239EYL7</accession>
<sequence>MAENSDLIFDLVWQEFHEIVNMTSDELRAFLLASGSGEVFPGDPESQMPELGRQVLRVLGKRKIDLTQDDIETMQRAIDRVEDALTDTSFDAEDDDDRRRALLEVGHNPLRPSRMGI</sequence>
<gene>
    <name evidence="1" type="ORF">SAMN05216276_1010107</name>
</gene>
<dbReference type="AlphaFoldDB" id="A0A239EYL7"/>
<organism evidence="1 2">
    <name type="scientific">Streptosporangium subroseum</name>
    <dbReference type="NCBI Taxonomy" id="106412"/>
    <lineage>
        <taxon>Bacteria</taxon>
        <taxon>Bacillati</taxon>
        <taxon>Actinomycetota</taxon>
        <taxon>Actinomycetes</taxon>
        <taxon>Streptosporangiales</taxon>
        <taxon>Streptosporangiaceae</taxon>
        <taxon>Streptosporangium</taxon>
    </lineage>
</organism>